<dbReference type="PROSITE" id="PS50089">
    <property type="entry name" value="ZF_RING_2"/>
    <property type="match status" value="1"/>
</dbReference>
<comment type="caution">
    <text evidence="6">The sequence shown here is derived from an EMBL/GenBank/DDBJ whole genome shotgun (WGS) entry which is preliminary data.</text>
</comment>
<gene>
    <name evidence="6" type="ORF">QVD17_13601</name>
</gene>
<evidence type="ECO:0000256" key="1">
    <source>
        <dbReference type="ARBA" id="ARBA00022723"/>
    </source>
</evidence>
<dbReference type="Proteomes" id="UP001229421">
    <property type="component" value="Unassembled WGS sequence"/>
</dbReference>
<dbReference type="GO" id="GO:0061630">
    <property type="term" value="F:ubiquitin protein ligase activity"/>
    <property type="evidence" value="ECO:0007669"/>
    <property type="project" value="TreeGrafter"/>
</dbReference>
<dbReference type="InterPro" id="IPR013083">
    <property type="entry name" value="Znf_RING/FYVE/PHD"/>
</dbReference>
<reference evidence="6" key="1">
    <citation type="journal article" date="2023" name="bioRxiv">
        <title>Improved chromosome-level genome assembly for marigold (Tagetes erecta).</title>
        <authorList>
            <person name="Jiang F."/>
            <person name="Yuan L."/>
            <person name="Wang S."/>
            <person name="Wang H."/>
            <person name="Xu D."/>
            <person name="Wang A."/>
            <person name="Fan W."/>
        </authorList>
    </citation>
    <scope>NUCLEOTIDE SEQUENCE</scope>
    <source>
        <strain evidence="6">WSJ</strain>
        <tissue evidence="6">Leaf</tissue>
    </source>
</reference>
<evidence type="ECO:0000313" key="6">
    <source>
        <dbReference type="EMBL" id="KAK1430677.1"/>
    </source>
</evidence>
<dbReference type="Gene3D" id="3.30.40.10">
    <property type="entry name" value="Zinc/RING finger domain, C3HC4 (zinc finger)"/>
    <property type="match status" value="1"/>
</dbReference>
<dbReference type="AlphaFoldDB" id="A0AAD8L2C7"/>
<dbReference type="SUPFAM" id="SSF57850">
    <property type="entry name" value="RING/U-box"/>
    <property type="match status" value="1"/>
</dbReference>
<organism evidence="6 7">
    <name type="scientific">Tagetes erecta</name>
    <name type="common">African marigold</name>
    <dbReference type="NCBI Taxonomy" id="13708"/>
    <lineage>
        <taxon>Eukaryota</taxon>
        <taxon>Viridiplantae</taxon>
        <taxon>Streptophyta</taxon>
        <taxon>Embryophyta</taxon>
        <taxon>Tracheophyta</taxon>
        <taxon>Spermatophyta</taxon>
        <taxon>Magnoliopsida</taxon>
        <taxon>eudicotyledons</taxon>
        <taxon>Gunneridae</taxon>
        <taxon>Pentapetalae</taxon>
        <taxon>asterids</taxon>
        <taxon>campanulids</taxon>
        <taxon>Asterales</taxon>
        <taxon>Asteraceae</taxon>
        <taxon>Asteroideae</taxon>
        <taxon>Heliantheae alliance</taxon>
        <taxon>Tageteae</taxon>
        <taxon>Tagetes</taxon>
    </lineage>
</organism>
<keyword evidence="2 4" id="KW-0863">Zinc-finger</keyword>
<evidence type="ECO:0000256" key="4">
    <source>
        <dbReference type="PROSITE-ProRule" id="PRU00175"/>
    </source>
</evidence>
<evidence type="ECO:0000313" key="7">
    <source>
        <dbReference type="Proteomes" id="UP001229421"/>
    </source>
</evidence>
<feature type="domain" description="RING-type" evidence="5">
    <location>
        <begin position="100"/>
        <end position="143"/>
    </location>
</feature>
<sequence length="151" mass="16796">MATVTHFLYIAIKIPQTITLTISRLISLFLSYMNLFKSSNSDDQSLSSGAGNYILILDGSSPSLLPVPVHVITDSIKNRVAIVTYSDFVQTHGGVESPVCTVCLECVCDCDLIRELCNCKHVFHHKCLDRWVELGHVNCPLCRSMLLPKKK</sequence>
<name>A0AAD8L2C7_TARER</name>
<dbReference type="GO" id="GO:0016567">
    <property type="term" value="P:protein ubiquitination"/>
    <property type="evidence" value="ECO:0007669"/>
    <property type="project" value="TreeGrafter"/>
</dbReference>
<accession>A0AAD8L2C7</accession>
<keyword evidence="1" id="KW-0479">Metal-binding</keyword>
<evidence type="ECO:0000256" key="3">
    <source>
        <dbReference type="ARBA" id="ARBA00022833"/>
    </source>
</evidence>
<dbReference type="GO" id="GO:0008270">
    <property type="term" value="F:zinc ion binding"/>
    <property type="evidence" value="ECO:0007669"/>
    <property type="project" value="UniProtKB-KW"/>
</dbReference>
<dbReference type="PANTHER" id="PTHR45969:SF81">
    <property type="entry name" value="OS08G0157400 PROTEIN"/>
    <property type="match status" value="1"/>
</dbReference>
<proteinExistence type="predicted"/>
<dbReference type="InterPro" id="IPR001841">
    <property type="entry name" value="Znf_RING"/>
</dbReference>
<keyword evidence="7" id="KW-1185">Reference proteome</keyword>
<dbReference type="PANTHER" id="PTHR45969">
    <property type="entry name" value="RING ZINC FINGER PROTEIN-RELATED"/>
    <property type="match status" value="1"/>
</dbReference>
<evidence type="ECO:0000259" key="5">
    <source>
        <dbReference type="PROSITE" id="PS50089"/>
    </source>
</evidence>
<dbReference type="EMBL" id="JAUHHV010000003">
    <property type="protein sequence ID" value="KAK1430677.1"/>
    <property type="molecule type" value="Genomic_DNA"/>
</dbReference>
<evidence type="ECO:0000256" key="2">
    <source>
        <dbReference type="ARBA" id="ARBA00022771"/>
    </source>
</evidence>
<protein>
    <recommendedName>
        <fullName evidence="5">RING-type domain-containing protein</fullName>
    </recommendedName>
</protein>
<keyword evidence="3" id="KW-0862">Zinc</keyword>